<dbReference type="InterPro" id="IPR002347">
    <property type="entry name" value="SDR_fam"/>
</dbReference>
<dbReference type="Proteomes" id="UP001157034">
    <property type="component" value="Unassembled WGS sequence"/>
</dbReference>
<dbReference type="PANTHER" id="PTHR43477:SF1">
    <property type="entry name" value="DIHYDROANTICAPSIN 7-DEHYDROGENASE"/>
    <property type="match status" value="1"/>
</dbReference>
<keyword evidence="4" id="KW-1185">Reference proteome</keyword>
<dbReference type="InterPro" id="IPR036291">
    <property type="entry name" value="NAD(P)-bd_dom_sf"/>
</dbReference>
<comment type="similarity">
    <text evidence="1">Belongs to the short-chain dehydrogenases/reductases (SDR) family.</text>
</comment>
<organism evidence="3 4">
    <name type="scientific">Pseudolysinimonas kribbensis</name>
    <dbReference type="NCBI Taxonomy" id="433641"/>
    <lineage>
        <taxon>Bacteria</taxon>
        <taxon>Bacillati</taxon>
        <taxon>Actinomycetota</taxon>
        <taxon>Actinomycetes</taxon>
        <taxon>Micrococcales</taxon>
        <taxon>Microbacteriaceae</taxon>
        <taxon>Pseudolysinimonas</taxon>
    </lineage>
</organism>
<gene>
    <name evidence="3" type="ORF">GCM10025881_22580</name>
</gene>
<dbReference type="PRINTS" id="PR00081">
    <property type="entry name" value="GDHRDH"/>
</dbReference>
<protein>
    <recommendedName>
        <fullName evidence="5">SDR family oxidoreductase</fullName>
    </recommendedName>
</protein>
<evidence type="ECO:0008006" key="5">
    <source>
        <dbReference type="Google" id="ProtNLM"/>
    </source>
</evidence>
<evidence type="ECO:0000256" key="2">
    <source>
        <dbReference type="ARBA" id="ARBA00023002"/>
    </source>
</evidence>
<evidence type="ECO:0000313" key="4">
    <source>
        <dbReference type="Proteomes" id="UP001157034"/>
    </source>
</evidence>
<dbReference type="Pfam" id="PF13561">
    <property type="entry name" value="adh_short_C2"/>
    <property type="match status" value="1"/>
</dbReference>
<dbReference type="EMBL" id="BSVB01000001">
    <property type="protein sequence ID" value="GMA95434.1"/>
    <property type="molecule type" value="Genomic_DNA"/>
</dbReference>
<dbReference type="PANTHER" id="PTHR43477">
    <property type="entry name" value="DIHYDROANTICAPSIN 7-DEHYDROGENASE"/>
    <property type="match status" value="1"/>
</dbReference>
<evidence type="ECO:0000256" key="1">
    <source>
        <dbReference type="ARBA" id="ARBA00006484"/>
    </source>
</evidence>
<reference evidence="4" key="1">
    <citation type="journal article" date="2019" name="Int. J. Syst. Evol. Microbiol.">
        <title>The Global Catalogue of Microorganisms (GCM) 10K type strain sequencing project: providing services to taxonomists for standard genome sequencing and annotation.</title>
        <authorList>
            <consortium name="The Broad Institute Genomics Platform"/>
            <consortium name="The Broad Institute Genome Sequencing Center for Infectious Disease"/>
            <person name="Wu L."/>
            <person name="Ma J."/>
        </authorList>
    </citation>
    <scope>NUCLEOTIDE SEQUENCE [LARGE SCALE GENOMIC DNA]</scope>
    <source>
        <strain evidence="4">NBRC 108894</strain>
    </source>
</reference>
<sequence>MNAVVRSLAVELAPLRVNAVAPGVLRSPLWSAMSDADRETMYESTAASLPLGRVAAPDDAAKAYVALMDQDYVTGTIAVVDGGTLVA</sequence>
<accession>A0ABQ6K827</accession>
<comment type="caution">
    <text evidence="3">The sequence shown here is derived from an EMBL/GenBank/DDBJ whole genome shotgun (WGS) entry which is preliminary data.</text>
</comment>
<dbReference type="InterPro" id="IPR051122">
    <property type="entry name" value="SDR_DHRS6-like"/>
</dbReference>
<keyword evidence="2" id="KW-0560">Oxidoreductase</keyword>
<proteinExistence type="inferred from homology"/>
<evidence type="ECO:0000313" key="3">
    <source>
        <dbReference type="EMBL" id="GMA95434.1"/>
    </source>
</evidence>
<name>A0ABQ6K827_9MICO</name>
<dbReference type="Gene3D" id="3.40.50.720">
    <property type="entry name" value="NAD(P)-binding Rossmann-like Domain"/>
    <property type="match status" value="1"/>
</dbReference>
<dbReference type="SUPFAM" id="SSF51735">
    <property type="entry name" value="NAD(P)-binding Rossmann-fold domains"/>
    <property type="match status" value="1"/>
</dbReference>